<evidence type="ECO:0000313" key="4">
    <source>
        <dbReference type="EMBL" id="QGK70132.1"/>
    </source>
</evidence>
<reference evidence="5" key="1">
    <citation type="submission" date="2019-11" db="EMBL/GenBank/DDBJ databases">
        <title>The complete genome sequence of Saccharopolyspora sp. E2A.</title>
        <authorList>
            <person name="Zhang G."/>
        </authorList>
    </citation>
    <scope>NUCLEOTIDE SEQUENCE [LARGE SCALE GENOMIC DNA]</scope>
    <source>
        <strain evidence="5">E2A</strain>
    </source>
</reference>
<dbReference type="AlphaFoldDB" id="A0A5Q3Q6N6"/>
<dbReference type="InterPro" id="IPR003777">
    <property type="entry name" value="XdhC_CoxI"/>
</dbReference>
<proteinExistence type="predicted"/>
<gene>
    <name evidence="4" type="ORF">GIY23_11880</name>
</gene>
<dbReference type="PANTHER" id="PTHR30388">
    <property type="entry name" value="ALDEHYDE OXIDOREDUCTASE MOLYBDENUM COFACTOR ASSEMBLY PROTEIN"/>
    <property type="match status" value="1"/>
</dbReference>
<dbReference type="PANTHER" id="PTHR30388:SF4">
    <property type="entry name" value="MOLYBDENUM COFACTOR INSERTION CHAPERONE PAOD"/>
    <property type="match status" value="1"/>
</dbReference>
<keyword evidence="5" id="KW-1185">Reference proteome</keyword>
<dbReference type="Proteomes" id="UP000371041">
    <property type="component" value="Chromosome"/>
</dbReference>
<dbReference type="Gene3D" id="3.40.50.720">
    <property type="entry name" value="NAD(P)-binding Rossmann-like Domain"/>
    <property type="match status" value="1"/>
</dbReference>
<feature type="region of interest" description="Disordered" evidence="1">
    <location>
        <begin position="359"/>
        <end position="384"/>
    </location>
</feature>
<evidence type="ECO:0000313" key="5">
    <source>
        <dbReference type="Proteomes" id="UP000371041"/>
    </source>
</evidence>
<dbReference type="EMBL" id="CP045929">
    <property type="protein sequence ID" value="QGK70132.1"/>
    <property type="molecule type" value="Genomic_DNA"/>
</dbReference>
<dbReference type="Pfam" id="PF02625">
    <property type="entry name" value="XdhC_CoxI"/>
    <property type="match status" value="1"/>
</dbReference>
<dbReference type="InterPro" id="IPR027051">
    <property type="entry name" value="XdhC_Rossmann_dom"/>
</dbReference>
<evidence type="ECO:0008006" key="6">
    <source>
        <dbReference type="Google" id="ProtNLM"/>
    </source>
</evidence>
<feature type="domain" description="XdhC Rossmann" evidence="3">
    <location>
        <begin position="196"/>
        <end position="338"/>
    </location>
</feature>
<dbReference type="RefSeq" id="WP_154076715.1">
    <property type="nucleotide sequence ID" value="NZ_CP045929.1"/>
</dbReference>
<name>A0A5Q3Q6N6_9PSEU</name>
<evidence type="ECO:0000259" key="3">
    <source>
        <dbReference type="Pfam" id="PF13478"/>
    </source>
</evidence>
<dbReference type="KEGG" id="sace:GIY23_11880"/>
<accession>A0A5Q3Q6N6</accession>
<dbReference type="Pfam" id="PF13478">
    <property type="entry name" value="XdhC_C"/>
    <property type="match status" value="1"/>
</dbReference>
<organism evidence="4 5">
    <name type="scientific">Allosaccharopolyspora coralli</name>
    <dbReference type="NCBI Taxonomy" id="2665642"/>
    <lineage>
        <taxon>Bacteria</taxon>
        <taxon>Bacillati</taxon>
        <taxon>Actinomycetota</taxon>
        <taxon>Actinomycetes</taxon>
        <taxon>Pseudonocardiales</taxon>
        <taxon>Pseudonocardiaceae</taxon>
        <taxon>Allosaccharopolyspora</taxon>
    </lineage>
</organism>
<evidence type="ECO:0000259" key="2">
    <source>
        <dbReference type="Pfam" id="PF02625"/>
    </source>
</evidence>
<protein>
    <recommendedName>
        <fullName evidence="6">XshC-Cox1 family protein</fullName>
    </recommendedName>
</protein>
<evidence type="ECO:0000256" key="1">
    <source>
        <dbReference type="SAM" id="MobiDB-lite"/>
    </source>
</evidence>
<sequence length="384" mass="41103">MHDIAATLREWARDGHEYALATVVSTVGSAPRGVGSSMAVRGDSVVAGSLTGGCVEAAVHDTALDVLRTGTPRRERFGYSDGDGLAVGLTCGGEIDVFVQPVPVDDAAVGTVLTALSEQRPVALASVTDGGRVAPGRRYAVDAATREPDDDLTATIVSEAAGMLELGRSGVRTVCASEDAREIEMFVQTWARAPRMLVFGATDFARALSDLGTFLGYRVTVCDARKTFTSRARFPAADEVVVDWPHRYLAQAETDARTVVCVLTHEAKFDVPVLVEALRRDLGFVGAMGSRRTHRDRLRRLREAGVSEDEIARLRSPIGLDLGGRTPEETALSFAAEITARRRGGSGAPLTESHGALHHEAHGAQRGERHSRPTRRGERAVRSV</sequence>
<dbReference type="InterPro" id="IPR052698">
    <property type="entry name" value="MoCofactor_Util/Proc"/>
</dbReference>
<feature type="domain" description="XdhC- CoxI" evidence="2">
    <location>
        <begin position="11"/>
        <end position="78"/>
    </location>
</feature>